<proteinExistence type="predicted"/>
<dbReference type="AlphaFoldDB" id="A0A2K8KUB5"/>
<evidence type="ECO:0000313" key="2">
    <source>
        <dbReference type="Proteomes" id="UP000229757"/>
    </source>
</evidence>
<dbReference type="EMBL" id="CP011797">
    <property type="protein sequence ID" value="ATX77669.1"/>
    <property type="molecule type" value="Genomic_DNA"/>
</dbReference>
<gene>
    <name evidence="1" type="ORF">REIFOR_02544</name>
</gene>
<protein>
    <submittedName>
        <fullName evidence="1">Uncharacterized protein</fullName>
    </submittedName>
</protein>
<dbReference type="RefSeq" id="WP_100257913.1">
    <property type="nucleotide sequence ID" value="NZ_CP011797.1"/>
</dbReference>
<sequence>MSNVYKQLNCFDGIAGAAFGGGSGSGSSKKKKKKNNEQVYIGGHVGYVSKTPTSQDRNDQGAILNKSKFKAEGGGCTTENEVAFSAGVVGVFAVNPYVTVPAAVVGTLAASKSFHECGGF</sequence>
<dbReference type="KEGG" id="rfo:REIFOR_02544"/>
<accession>A0A2K8KUB5</accession>
<keyword evidence="2" id="KW-1185">Reference proteome</keyword>
<organism evidence="1 2">
    <name type="scientific">Reinekea forsetii</name>
    <dbReference type="NCBI Taxonomy" id="1336806"/>
    <lineage>
        <taxon>Bacteria</taxon>
        <taxon>Pseudomonadati</taxon>
        <taxon>Pseudomonadota</taxon>
        <taxon>Gammaproteobacteria</taxon>
        <taxon>Oceanospirillales</taxon>
        <taxon>Saccharospirillaceae</taxon>
        <taxon>Reinekea</taxon>
    </lineage>
</organism>
<dbReference type="Proteomes" id="UP000229757">
    <property type="component" value="Chromosome"/>
</dbReference>
<name>A0A2K8KUB5_9GAMM</name>
<reference evidence="1 2" key="1">
    <citation type="journal article" date="2017" name="Environ. Microbiol.">
        <title>Genomic and physiological analyses of 'Reinekea forsetii' reveal a versatile opportunistic lifestyle during spring algae blooms.</title>
        <authorList>
            <person name="Avci B."/>
            <person name="Hahnke R.L."/>
            <person name="Chafee M."/>
            <person name="Fischer T."/>
            <person name="Gruber-Vodicka H."/>
            <person name="Tegetmeyer H.E."/>
            <person name="Harder J."/>
            <person name="Fuchs B.M."/>
            <person name="Amann R.I."/>
            <person name="Teeling H."/>
        </authorList>
    </citation>
    <scope>NUCLEOTIDE SEQUENCE [LARGE SCALE GENOMIC DNA]</scope>
    <source>
        <strain evidence="1 2">Hel1_31_D35</strain>
    </source>
</reference>
<evidence type="ECO:0000313" key="1">
    <source>
        <dbReference type="EMBL" id="ATX77669.1"/>
    </source>
</evidence>